<keyword evidence="4 10" id="KW-0812">Transmembrane</keyword>
<keyword evidence="5 10" id="KW-0552">Olfaction</keyword>
<protein>
    <recommendedName>
        <fullName evidence="10">Odorant receptor</fullName>
    </recommendedName>
</protein>
<accession>A0A7R8YUF0</accession>
<keyword evidence="12" id="KW-1185">Reference proteome</keyword>
<dbReference type="Proteomes" id="UP000594454">
    <property type="component" value="Chromosome 3"/>
</dbReference>
<comment type="similarity">
    <text evidence="10">Belongs to the insect chemoreceptor superfamily. Heteromeric odorant receptor channel (TC 1.A.69) family.</text>
</comment>
<evidence type="ECO:0000256" key="9">
    <source>
        <dbReference type="ARBA" id="ARBA00023224"/>
    </source>
</evidence>
<name>A0A7R8YUF0_HERIL</name>
<dbReference type="GO" id="GO:0005549">
    <property type="term" value="F:odorant binding"/>
    <property type="evidence" value="ECO:0007669"/>
    <property type="project" value="InterPro"/>
</dbReference>
<evidence type="ECO:0000256" key="7">
    <source>
        <dbReference type="ARBA" id="ARBA00023136"/>
    </source>
</evidence>
<keyword evidence="6 10" id="KW-1133">Transmembrane helix</keyword>
<dbReference type="InterPro" id="IPR004117">
    <property type="entry name" value="7tm6_olfct_rcpt"/>
</dbReference>
<feature type="transmembrane region" description="Helical" evidence="10">
    <location>
        <begin position="269"/>
        <end position="290"/>
    </location>
</feature>
<dbReference type="PANTHER" id="PTHR21137:SF35">
    <property type="entry name" value="ODORANT RECEPTOR 19A-RELATED"/>
    <property type="match status" value="1"/>
</dbReference>
<evidence type="ECO:0000256" key="10">
    <source>
        <dbReference type="RuleBase" id="RU351113"/>
    </source>
</evidence>
<evidence type="ECO:0000313" key="11">
    <source>
        <dbReference type="EMBL" id="CAD7085727.1"/>
    </source>
</evidence>
<keyword evidence="9 10" id="KW-0807">Transducer</keyword>
<feature type="transmembrane region" description="Helical" evidence="10">
    <location>
        <begin position="366"/>
        <end position="389"/>
    </location>
</feature>
<feature type="transmembrane region" description="Helical" evidence="10">
    <location>
        <begin position="83"/>
        <end position="101"/>
    </location>
</feature>
<evidence type="ECO:0000256" key="6">
    <source>
        <dbReference type="ARBA" id="ARBA00022989"/>
    </source>
</evidence>
<dbReference type="GO" id="GO:0004984">
    <property type="term" value="F:olfactory receptor activity"/>
    <property type="evidence" value="ECO:0007669"/>
    <property type="project" value="InterPro"/>
</dbReference>
<keyword evidence="2" id="KW-1003">Cell membrane</keyword>
<comment type="subcellular location">
    <subcellularLocation>
        <location evidence="1 10">Cell membrane</location>
        <topology evidence="1 10">Multi-pass membrane protein</topology>
    </subcellularLocation>
</comment>
<dbReference type="GO" id="GO:0005886">
    <property type="term" value="C:plasma membrane"/>
    <property type="evidence" value="ECO:0007669"/>
    <property type="project" value="UniProtKB-SubCell"/>
</dbReference>
<dbReference type="InParanoid" id="A0A7R8YUF0"/>
<keyword evidence="3 10" id="KW-0716">Sensory transduction</keyword>
<keyword evidence="7 10" id="KW-0472">Membrane</keyword>
<dbReference type="EMBL" id="LR899011">
    <property type="protein sequence ID" value="CAD7085727.1"/>
    <property type="molecule type" value="Genomic_DNA"/>
</dbReference>
<feature type="transmembrane region" description="Helical" evidence="10">
    <location>
        <begin position="139"/>
        <end position="160"/>
    </location>
</feature>
<evidence type="ECO:0000256" key="2">
    <source>
        <dbReference type="ARBA" id="ARBA00022475"/>
    </source>
</evidence>
<gene>
    <name evidence="11" type="ORF">HERILL_LOCUS8548</name>
</gene>
<evidence type="ECO:0000256" key="8">
    <source>
        <dbReference type="ARBA" id="ARBA00023170"/>
    </source>
</evidence>
<feature type="transmembrane region" description="Helical" evidence="10">
    <location>
        <begin position="181"/>
        <end position="199"/>
    </location>
</feature>
<dbReference type="OrthoDB" id="6597368at2759"/>
<evidence type="ECO:0000256" key="1">
    <source>
        <dbReference type="ARBA" id="ARBA00004651"/>
    </source>
</evidence>
<organism evidence="11 12">
    <name type="scientific">Hermetia illucens</name>
    <name type="common">Black soldier fly</name>
    <dbReference type="NCBI Taxonomy" id="343691"/>
    <lineage>
        <taxon>Eukaryota</taxon>
        <taxon>Metazoa</taxon>
        <taxon>Ecdysozoa</taxon>
        <taxon>Arthropoda</taxon>
        <taxon>Hexapoda</taxon>
        <taxon>Insecta</taxon>
        <taxon>Pterygota</taxon>
        <taxon>Neoptera</taxon>
        <taxon>Endopterygota</taxon>
        <taxon>Diptera</taxon>
        <taxon>Brachycera</taxon>
        <taxon>Stratiomyomorpha</taxon>
        <taxon>Stratiomyidae</taxon>
        <taxon>Hermetiinae</taxon>
        <taxon>Hermetia</taxon>
    </lineage>
</organism>
<dbReference type="FunCoup" id="A0A7R8YUF0">
    <property type="interactions" value="22"/>
</dbReference>
<evidence type="ECO:0000256" key="4">
    <source>
        <dbReference type="ARBA" id="ARBA00022692"/>
    </source>
</evidence>
<keyword evidence="8 10" id="KW-0675">Receptor</keyword>
<sequence length="392" mass="45067">MLASTTVSLLLPEMVDEIKFSKQVVSSDAFKYHFKFWHLMGVYPVEYCPLLYVLVLILCVSLPISLAIFLFHVDGIKNILNNLSVNVTLIVCILKFINIFIRRKEILEFNVWINQLDARAESIQERNYLASAIHQAHRIFYIFCVLFSAVLAFGELSALFSERRRLMYPAWYPFDWQNSTLLYTVTHVHQFVVILVNVYQNVANDTFPTLHMLVLTSHVKTLNTRVRKVGANSTKSGNESIQDLIQCIKDRQMLVLYLRTVQKLTSAGIFIQFFATGVEACIPAVCVFFVEGNFFELTYLGVYFTGVTSEIFFYCYYGNELIYESQSMTNAIYSCDWTNRDEKFKKILLIFMQSTQTTMSIKAGGYVAVSLTTFVTVMKSSYSLFALLIRVT</sequence>
<reference evidence="11 12" key="1">
    <citation type="submission" date="2020-11" db="EMBL/GenBank/DDBJ databases">
        <authorList>
            <person name="Wallbank WR R."/>
            <person name="Pardo Diaz C."/>
            <person name="Kozak K."/>
            <person name="Martin S."/>
            <person name="Jiggins C."/>
            <person name="Moest M."/>
            <person name="Warren A I."/>
            <person name="Generalovic N T."/>
            <person name="Byers J.R.P. K."/>
            <person name="Montejo-Kovacevich G."/>
            <person name="Yen C E."/>
        </authorList>
    </citation>
    <scope>NUCLEOTIDE SEQUENCE [LARGE SCALE GENOMIC DNA]</scope>
</reference>
<dbReference type="AlphaFoldDB" id="A0A7R8YUF0"/>
<evidence type="ECO:0000256" key="3">
    <source>
        <dbReference type="ARBA" id="ARBA00022606"/>
    </source>
</evidence>
<evidence type="ECO:0000256" key="5">
    <source>
        <dbReference type="ARBA" id="ARBA00022725"/>
    </source>
</evidence>
<evidence type="ECO:0000313" key="12">
    <source>
        <dbReference type="Proteomes" id="UP000594454"/>
    </source>
</evidence>
<feature type="transmembrane region" description="Helical" evidence="10">
    <location>
        <begin position="297"/>
        <end position="319"/>
    </location>
</feature>
<feature type="transmembrane region" description="Helical" evidence="10">
    <location>
        <begin position="50"/>
        <end position="71"/>
    </location>
</feature>
<dbReference type="GO" id="GO:0007165">
    <property type="term" value="P:signal transduction"/>
    <property type="evidence" value="ECO:0007669"/>
    <property type="project" value="UniProtKB-KW"/>
</dbReference>
<proteinExistence type="inferred from homology"/>
<dbReference type="PANTHER" id="PTHR21137">
    <property type="entry name" value="ODORANT RECEPTOR"/>
    <property type="match status" value="1"/>
</dbReference>
<dbReference type="Pfam" id="PF02949">
    <property type="entry name" value="7tm_6"/>
    <property type="match status" value="1"/>
</dbReference>